<evidence type="ECO:0000256" key="4">
    <source>
        <dbReference type="SAM" id="Phobius"/>
    </source>
</evidence>
<keyword evidence="4" id="KW-0472">Membrane</keyword>
<dbReference type="AlphaFoldDB" id="A0A1Y2BQI0"/>
<evidence type="ECO:0000256" key="1">
    <source>
        <dbReference type="ARBA" id="ARBA00007448"/>
    </source>
</evidence>
<dbReference type="Gene3D" id="3.40.50.300">
    <property type="entry name" value="P-loop containing nucleotide triphosphate hydrolases"/>
    <property type="match status" value="2"/>
</dbReference>
<dbReference type="InterPro" id="IPR003593">
    <property type="entry name" value="AAA+_ATPase"/>
</dbReference>
<dbReference type="SMART" id="SM00382">
    <property type="entry name" value="AAA"/>
    <property type="match status" value="1"/>
</dbReference>
<feature type="transmembrane region" description="Helical" evidence="4">
    <location>
        <begin position="12"/>
        <end position="33"/>
    </location>
</feature>
<feature type="compositionally biased region" description="Acidic residues" evidence="3">
    <location>
        <begin position="402"/>
        <end position="414"/>
    </location>
</feature>
<reference evidence="6 7" key="1">
    <citation type="submission" date="2016-07" db="EMBL/GenBank/DDBJ databases">
        <title>Pervasive Adenine N6-methylation of Active Genes in Fungi.</title>
        <authorList>
            <consortium name="DOE Joint Genome Institute"/>
            <person name="Mondo S.J."/>
            <person name="Dannebaum R.O."/>
            <person name="Kuo R.C."/>
            <person name="Labutti K."/>
            <person name="Haridas S."/>
            <person name="Kuo A."/>
            <person name="Salamov A."/>
            <person name="Ahrendt S.R."/>
            <person name="Lipzen A."/>
            <person name="Sullivan W."/>
            <person name="Andreopoulos W.B."/>
            <person name="Clum A."/>
            <person name="Lindquist E."/>
            <person name="Daum C."/>
            <person name="Ramamoorthy G.K."/>
            <person name="Gryganskyi A."/>
            <person name="Culley D."/>
            <person name="Magnuson J.K."/>
            <person name="James T.Y."/>
            <person name="O'Malley M.A."/>
            <person name="Stajich J.E."/>
            <person name="Spatafora J.W."/>
            <person name="Visel A."/>
            <person name="Grigoriev I.V."/>
        </authorList>
    </citation>
    <scope>NUCLEOTIDE SEQUENCE [LARGE SCALE GENOMIC DNA]</scope>
    <source>
        <strain evidence="6 7">JEL800</strain>
    </source>
</reference>
<feature type="transmembrane region" description="Helical" evidence="4">
    <location>
        <begin position="45"/>
        <end position="64"/>
    </location>
</feature>
<comment type="similarity">
    <text evidence="1">Belongs to the AAA ATPase family. BCS1 subfamily.</text>
</comment>
<dbReference type="InterPro" id="IPR027417">
    <property type="entry name" value="P-loop_NTPase"/>
</dbReference>
<keyword evidence="2" id="KW-0067">ATP-binding</keyword>
<dbReference type="InterPro" id="IPR003960">
    <property type="entry name" value="ATPase_AAA_CS"/>
</dbReference>
<dbReference type="GO" id="GO:0016887">
    <property type="term" value="F:ATP hydrolysis activity"/>
    <property type="evidence" value="ECO:0007669"/>
    <property type="project" value="InterPro"/>
</dbReference>
<dbReference type="SUPFAM" id="SSF52540">
    <property type="entry name" value="P-loop containing nucleoside triphosphate hydrolases"/>
    <property type="match status" value="1"/>
</dbReference>
<comment type="caution">
    <text evidence="6">The sequence shown here is derived from an EMBL/GenBank/DDBJ whole genome shotgun (WGS) entry which is preliminary data.</text>
</comment>
<dbReference type="STRING" id="329046.A0A1Y2BQI0"/>
<keyword evidence="6" id="KW-0378">Hydrolase</keyword>
<evidence type="ECO:0000313" key="6">
    <source>
        <dbReference type="EMBL" id="ORY37001.1"/>
    </source>
</evidence>
<protein>
    <submittedName>
        <fullName evidence="6">p-loop containing nucleoside triphosphate hydrolase protein</fullName>
    </submittedName>
</protein>
<dbReference type="GO" id="GO:0005524">
    <property type="term" value="F:ATP binding"/>
    <property type="evidence" value="ECO:0007669"/>
    <property type="project" value="UniProtKB-KW"/>
</dbReference>
<dbReference type="Proteomes" id="UP000193642">
    <property type="component" value="Unassembled WGS sequence"/>
</dbReference>
<feature type="region of interest" description="Disordered" evidence="3">
    <location>
        <begin position="376"/>
        <end position="422"/>
    </location>
</feature>
<keyword evidence="4" id="KW-0812">Transmembrane</keyword>
<keyword evidence="2" id="KW-0547">Nucleotide-binding</keyword>
<name>A0A1Y2BQI0_9FUNG</name>
<dbReference type="PANTHER" id="PTHR23070">
    <property type="entry name" value="BCS1 AAA-TYPE ATPASE"/>
    <property type="match status" value="1"/>
</dbReference>
<dbReference type="Pfam" id="PF00004">
    <property type="entry name" value="AAA"/>
    <property type="match status" value="1"/>
</dbReference>
<evidence type="ECO:0000259" key="5">
    <source>
        <dbReference type="SMART" id="SM00382"/>
    </source>
</evidence>
<dbReference type="InterPro" id="IPR050747">
    <property type="entry name" value="Mitochondrial_chaperone_BCS1"/>
</dbReference>
<organism evidence="6 7">
    <name type="scientific">Rhizoclosmatium globosum</name>
    <dbReference type="NCBI Taxonomy" id="329046"/>
    <lineage>
        <taxon>Eukaryota</taxon>
        <taxon>Fungi</taxon>
        <taxon>Fungi incertae sedis</taxon>
        <taxon>Chytridiomycota</taxon>
        <taxon>Chytridiomycota incertae sedis</taxon>
        <taxon>Chytridiomycetes</taxon>
        <taxon>Chytridiales</taxon>
        <taxon>Chytriomycetaceae</taxon>
        <taxon>Rhizoclosmatium</taxon>
    </lineage>
</organism>
<evidence type="ECO:0000256" key="3">
    <source>
        <dbReference type="SAM" id="MobiDB-lite"/>
    </source>
</evidence>
<evidence type="ECO:0000313" key="7">
    <source>
        <dbReference type="Proteomes" id="UP000193642"/>
    </source>
</evidence>
<dbReference type="OrthoDB" id="10251412at2759"/>
<feature type="domain" description="AAA+ ATPase" evidence="5">
    <location>
        <begin position="278"/>
        <end position="518"/>
    </location>
</feature>
<proteinExistence type="inferred from homology"/>
<dbReference type="InterPro" id="IPR003959">
    <property type="entry name" value="ATPase_AAA_core"/>
</dbReference>
<feature type="compositionally biased region" description="Acidic residues" evidence="3">
    <location>
        <begin position="384"/>
        <end position="394"/>
    </location>
</feature>
<keyword evidence="4" id="KW-1133">Transmembrane helix</keyword>
<evidence type="ECO:0000256" key="2">
    <source>
        <dbReference type="RuleBase" id="RU003651"/>
    </source>
</evidence>
<gene>
    <name evidence="6" type="ORF">BCR33DRAFT_721656</name>
</gene>
<keyword evidence="7" id="KW-1185">Reference proteome</keyword>
<accession>A0A1Y2BQI0</accession>
<sequence>MAEALDKENNGSLAPIVELLTGAQIQGCLMALLPSLVALDTGNMVVDMFVISSLVTLVMAFLGLGGSVIRQIIDDDTEAKNDTNLSVKIEFHRMDRWNEPQENLHWKALAWLITLKSKHQTKGEYRMVPYIPENDGDSDSETKRMKMVIPHFNILPRGDRELEIEHEGQNFVVQFDLSNQNNTSGGGEGDDKKRAEVNPMIVRNATLEEMQTFLNTVSKMYAKDQCSKKRRARYERPAEYSYWTFVQNLRSTQEELLLKDLETFTQDREFYKRMGLPYRRGYLFSGKPGTGKTSLINAISLHVHNRDLYYIDLQEIKSDNELQSAFSSVPKNAIIVFEDIDAQSGEVHSRERRFALRKVDRFRTFQEKRIERKKKKVEELAEKDSDEEDEDGDEGNGGGGEEAQDGEDGDGEEEREIKKTPKKKKKTVADIVDIVPDDVFSEFGDLGWRWIWGCWVWRIWRCWGGFAGPALPPGMGADGHMLNENVIIIMTSNHPEVLDPALIRPGRIDLHLSLGYCTHYQLNRMYQSVMDDPTATLDFSSYPVPEHTIAPVTRLIPLRLWERGMEILEGKPLTTGIQAGESSVKKVAVEVVDNVKGSKVGDEQSESVSEDVSVGMNVDESVVPTLLLKGSRRERIRKREEISHHLAIVAQYSLLLPQFLATG</sequence>
<dbReference type="PROSITE" id="PS00674">
    <property type="entry name" value="AAA"/>
    <property type="match status" value="1"/>
</dbReference>
<dbReference type="EMBL" id="MCGO01000052">
    <property type="protein sequence ID" value="ORY37001.1"/>
    <property type="molecule type" value="Genomic_DNA"/>
</dbReference>